<dbReference type="VEuPathDB" id="PlasmoDB:PY17X_0612200"/>
<reference evidence="5" key="3">
    <citation type="submission" date="2014-05" db="EMBL/GenBank/DDBJ databases">
        <authorList>
            <person name="Aslett M.A."/>
            <person name="De Silva N."/>
        </authorList>
    </citation>
    <scope>NUCLEOTIDE SEQUENCE</scope>
    <source>
        <strain evidence="5">17X</strain>
    </source>
</reference>
<reference evidence="4" key="2">
    <citation type="submission" date="2014-05" db="EMBL/GenBank/DDBJ databases">
        <authorList>
            <person name="Aslett A.Martin."/>
            <person name="De Silva Nishadi"/>
        </authorList>
    </citation>
    <scope>NUCLEOTIDE SEQUENCE</scope>
    <source>
        <strain evidence="4">YM</strain>
    </source>
</reference>
<dbReference type="KEGG" id="pyo:PY17X_0612200"/>
<keyword evidence="3" id="KW-0472">Membrane</keyword>
<dbReference type="VEuPathDB" id="PlasmoDB:Py17XNL_000600674"/>
<reference evidence="5" key="4">
    <citation type="submission" date="2019-05" db="EMBL/GenBank/DDBJ databases">
        <authorList>
            <consortium name="Pathogen Informatics"/>
        </authorList>
    </citation>
    <scope>NUCLEOTIDE SEQUENCE</scope>
    <source>
        <strain evidence="5">17X</strain>
    </source>
</reference>
<dbReference type="VEuPathDB" id="PlasmoDB:PY02430"/>
<evidence type="ECO:0000313" key="6">
    <source>
        <dbReference type="Proteomes" id="UP000072874"/>
    </source>
</evidence>
<keyword evidence="3" id="KW-0812">Transmembrane</keyword>
<dbReference type="OMA" id="RCNDYMN"/>
<evidence type="ECO:0000313" key="5">
    <source>
        <dbReference type="EMBL" id="VTZ75324.1"/>
    </source>
</evidence>
<name>A0A078KAF3_PLAYE</name>
<keyword evidence="1" id="KW-0175">Coiled coil</keyword>
<feature type="transmembrane region" description="Helical" evidence="3">
    <location>
        <begin position="862"/>
        <end position="880"/>
    </location>
</feature>
<evidence type="ECO:0000313" key="4">
    <source>
        <dbReference type="EMBL" id="CDU16975.1"/>
    </source>
</evidence>
<proteinExistence type="predicted"/>
<feature type="compositionally biased region" description="Basic and acidic residues" evidence="2">
    <location>
        <begin position="350"/>
        <end position="369"/>
    </location>
</feature>
<gene>
    <name evidence="5" type="ORF">PY17X_0612200</name>
    <name evidence="4" type="ORF">PYYM_0611300</name>
</gene>
<dbReference type="EMBL" id="LK934634">
    <property type="protein sequence ID" value="CDU16975.1"/>
    <property type="molecule type" value="Genomic_DNA"/>
</dbReference>
<reference evidence="6 7" key="1">
    <citation type="journal article" date="2014" name="BMC Biol.">
        <title>A comprehensive evaluation of rodent malaria parasite genomes and gene expression.</title>
        <authorList>
            <person name="Otto T.D."/>
            <person name="Bohme U."/>
            <person name="Jackson A.P."/>
            <person name="Hunt M."/>
            <person name="Franke-Fayard B."/>
            <person name="Hoeijmakers W.A."/>
            <person name="Religa A.A."/>
            <person name="Robertson L."/>
            <person name="Sanders M."/>
            <person name="Ogun S.A."/>
            <person name="Cunningham D."/>
            <person name="Erhart A."/>
            <person name="Billker O."/>
            <person name="Khan S.M."/>
            <person name="Stunnenberg H.G."/>
            <person name="Langhorne J."/>
            <person name="Holder A.A."/>
            <person name="Waters A.P."/>
            <person name="Newbold C.I."/>
            <person name="Pain A."/>
            <person name="Berriman M."/>
            <person name="Janse C.J."/>
        </authorList>
    </citation>
    <scope>NUCLEOTIDE SEQUENCE [LARGE SCALE GENOMIC DNA]</scope>
    <source>
        <strain evidence="5 6">17X</strain>
        <strain evidence="4 7">YM</strain>
    </source>
</reference>
<dbReference type="RefSeq" id="XP_730308.2">
    <property type="nucleotide sequence ID" value="XM_725215.2"/>
</dbReference>
<dbReference type="Proteomes" id="UP000072904">
    <property type="component" value="Chromosome 6"/>
</dbReference>
<dbReference type="Proteomes" id="UP000072874">
    <property type="component" value="Chromosome 6"/>
</dbReference>
<keyword evidence="3" id="KW-1133">Transmembrane helix</keyword>
<evidence type="ECO:0000256" key="1">
    <source>
        <dbReference type="SAM" id="Coils"/>
    </source>
</evidence>
<evidence type="ECO:0000256" key="2">
    <source>
        <dbReference type="SAM" id="MobiDB-lite"/>
    </source>
</evidence>
<accession>A0A078KAF3</accession>
<dbReference type="GeneID" id="3807615"/>
<feature type="transmembrane region" description="Helical" evidence="3">
    <location>
        <begin position="609"/>
        <end position="636"/>
    </location>
</feature>
<sequence>MNLYEDCSSDKLLPNSIFLINKYRIDNVKKNIPYEEKYLNKKKHFDNLLDLKLCCIKKKIGIKHISSITDIKEDNHIDSKDGNKNLYQNIVEEPLNNNKDNKNEKEKNQTYCKINGISISEVENYYVYFILRQWCIENVYDKIEKINKIKSYVIIGKHIHENNNCSYEEIRVEILNYNVEKDGFFVQIHGNGDNIFLLSQQECILVKNKYIKNNFVKAELILNNKHFKISKKRKIIKGEWFNKSKNIITLLTYEKIIPYKLFTCNYRGIIRLINIKNKNIKEEIKIVLPDINILLHKIQNNNDDIDNLKKKNSINMNKNYENLKSSPIEKREANDFINHKDYNNFDESDEKSAFLNKKEPKNKNEEPRNKNEEYKYGCVSNYSEKSYDSCKNYKKNMNSGFDSIVNYYGDDLGVTSTEGNTVWEYENGKEKKQKNILRIRNKKNEINKQKRYLYNKYKYQNLAVDFCFGSINENVLWIETCIFVLLKVGIVLIYSPIFTKKCYISYPLLYELNQIRMKNEIKNRENISYNQEFLTYYNFFENCSICKYEEKYVCIKFGRNGSRNGKSGTYSMPGKEPKDNTNIGEEKEMEYIPYVINCLKPSEYKCINLIYYNSLVIICVCSKLGYISFFLLNYFITPCISLNDKNNNLYYDKGNKTKKHVTFSFLKKKNEPFFFNIFNNKENAHLEKMDISAFTNLINKEKYDNYRQKMKNNYIVKDLITHKNEEEEEEEKKKKKNYIQYCNEENSTSDSQNEIDKFAIENVDKLKNDKIIESSNKKKKKKIHTLTEKYKENIKNKKDDELFFSCYEEINEIYQDKIDKELQFEYYILNVLFFDSYYTGMLNVKCIVLNDNNLICFNNNKVIIINLLWLKFVYVIVYLISVKHILSARLIYEICTNCLYMKTNIFKSKINFYEFDYYNYLLLDHTKQLCYDNFIKLFKNKKEQILLKSYQDINKVENFDTFQSNILYNIQYILHPVVIQIDDNDISNNKLNEVYFIFTHYINLESQRKNKLFMNKNINFFTCPIYKNIFLIYDCFKFNLYKDHLQLQNKDNSTTTYLVKKKKNYKPFCILGQNENNTNFINYIINTKVIDDNSVDIIMYKNILSFYIYSRCNDYMNELIKKNFIFYLGKKFIHDKAHTNNSIINNENEDENYPKIQNIINEKSVSKMSNTTKNSLMNKICQGTLIKYSNFLNMNFEPMLGLKYDRNYNYKNKIIYSKNIPINVTNFMEITTHNVTYSKSSNNLYDNNPIIAFLKNAFLLLHNTNILTDQTKDNNKNDNNNNKIYKDIMSKINNSNNISQNFEAINPEFFITSLKHFIKNMDVKKSDELECAMLIKKLIKIKNDYIHVKDYYLKKYDIHLILKNPINQNDENQQISFVQNIIKHYYFFLGLNNYYENKFKKIQRRITEILSYKIIHFLKSHSHLQNVGKSILQKNSDLIEDIKKCYEKQKLIKNKFNILKKNINEFCEIKNIQRKKSVTFK</sequence>
<dbReference type="VEuPathDB" id="PlasmoDB:PYYM_0611300"/>
<protein>
    <submittedName>
        <fullName evidence="5">Uncharacterized protein</fullName>
    </submittedName>
</protein>
<dbReference type="OrthoDB" id="370590at2759"/>
<feature type="coiled-coil region" evidence="1">
    <location>
        <begin position="716"/>
        <end position="744"/>
    </location>
</feature>
<dbReference type="EMBL" id="LM993660">
    <property type="protein sequence ID" value="VTZ75324.1"/>
    <property type="molecule type" value="Genomic_DNA"/>
</dbReference>
<evidence type="ECO:0000313" key="7">
    <source>
        <dbReference type="Proteomes" id="UP000072904"/>
    </source>
</evidence>
<feature type="transmembrane region" description="Helical" evidence="3">
    <location>
        <begin position="475"/>
        <end position="494"/>
    </location>
</feature>
<dbReference type="VEuPathDB" id="PlasmoDB:PY02429"/>
<evidence type="ECO:0000256" key="3">
    <source>
        <dbReference type="SAM" id="Phobius"/>
    </source>
</evidence>
<organism evidence="5 6">
    <name type="scientific">Plasmodium yoelii</name>
    <dbReference type="NCBI Taxonomy" id="5861"/>
    <lineage>
        <taxon>Eukaryota</taxon>
        <taxon>Sar</taxon>
        <taxon>Alveolata</taxon>
        <taxon>Apicomplexa</taxon>
        <taxon>Aconoidasida</taxon>
        <taxon>Haemosporida</taxon>
        <taxon>Plasmodiidae</taxon>
        <taxon>Plasmodium</taxon>
        <taxon>Plasmodium (Vinckeia)</taxon>
    </lineage>
</organism>
<feature type="region of interest" description="Disordered" evidence="2">
    <location>
        <begin position="340"/>
        <end position="369"/>
    </location>
</feature>